<evidence type="ECO:0000313" key="1">
    <source>
        <dbReference type="EMBL" id="WGH21393.1"/>
    </source>
</evidence>
<reference evidence="1" key="1">
    <citation type="submission" date="2023-03" db="EMBL/GenBank/DDBJ databases">
        <authorList>
            <person name="Barcik Weissman S.N."/>
            <person name="Chang S."/>
            <person name="Chen D.A."/>
            <person name="Chew B."/>
            <person name="De Jesus J.L."/>
            <person name="Han M.T."/>
            <person name="Hsu T.-Y."/>
            <person name="Rivera W."/>
            <person name="Vu T.L."/>
            <person name="Garza D.R."/>
            <person name="Stephenson J.C."/>
            <person name="Zorawik M."/>
            <person name="Reddi K."/>
            <person name="Freise A.C."/>
            <person name="Furlong K.P."/>
            <person name="Rudner A.D."/>
            <person name="Beyer A.R."/>
            <person name="Chong R.A."/>
            <person name="Edgington N.P."/>
            <person name="Garcia Costas A.M."/>
            <person name="Gibb B.P."/>
            <person name="Klyczek K.K."/>
            <person name="Swerdlow S.J."/>
            <person name="Russell D.A."/>
            <person name="Jacobs-Sera D."/>
            <person name="Hatfull G.F."/>
        </authorList>
    </citation>
    <scope>NUCLEOTIDE SEQUENCE</scope>
</reference>
<organism evidence="1 2">
    <name type="scientific">Arthrobacter phage Emotion</name>
    <dbReference type="NCBI Taxonomy" id="3038361"/>
    <lineage>
        <taxon>Viruses</taxon>
        <taxon>Duplodnaviria</taxon>
        <taxon>Heunggongvirae</taxon>
        <taxon>Uroviricota</taxon>
        <taxon>Caudoviricetes</taxon>
        <taxon>Casidaviridae</taxon>
        <taxon>Emotionvirus</taxon>
        <taxon>Emotionvirus emotion</taxon>
    </lineage>
</organism>
<accession>A0AA49ERI3</accession>
<name>A0AA49ERI3_9CAUD</name>
<keyword evidence="2" id="KW-1185">Reference proteome</keyword>
<dbReference type="EMBL" id="OQ709216">
    <property type="protein sequence ID" value="WGH21393.1"/>
    <property type="molecule type" value="Genomic_DNA"/>
</dbReference>
<proteinExistence type="predicted"/>
<protein>
    <submittedName>
        <fullName evidence="1">Uncharacterized protein</fullName>
    </submittedName>
</protein>
<evidence type="ECO:0000313" key="2">
    <source>
        <dbReference type="Proteomes" id="UP001240749"/>
    </source>
</evidence>
<sequence>MAGFLETDPDLDLADREHVCPDCHLVHWTPTGSSFCEESA</sequence>
<dbReference type="Proteomes" id="UP001240749">
    <property type="component" value="Segment"/>
</dbReference>
<gene>
    <name evidence="1" type="primary">44</name>
    <name evidence="1" type="ORF">SEA_EMOTION_44</name>
</gene>